<feature type="region of interest" description="Disordered" evidence="1">
    <location>
        <begin position="37"/>
        <end position="69"/>
    </location>
</feature>
<evidence type="ECO:0000256" key="1">
    <source>
        <dbReference type="SAM" id="MobiDB-lite"/>
    </source>
</evidence>
<gene>
    <name evidence="2" type="ORF">K402DRAFT_295513</name>
</gene>
<protein>
    <submittedName>
        <fullName evidence="2">Uncharacterized protein</fullName>
    </submittedName>
</protein>
<name>A0A6G1HFS5_9PEZI</name>
<dbReference type="OrthoDB" id="4502478at2759"/>
<feature type="non-terminal residue" evidence="2">
    <location>
        <position position="121"/>
    </location>
</feature>
<dbReference type="EMBL" id="ML977138">
    <property type="protein sequence ID" value="KAF1991902.1"/>
    <property type="molecule type" value="Genomic_DNA"/>
</dbReference>
<feature type="compositionally biased region" description="Polar residues" evidence="1">
    <location>
        <begin position="55"/>
        <end position="68"/>
    </location>
</feature>
<dbReference type="Proteomes" id="UP000800041">
    <property type="component" value="Unassembled WGS sequence"/>
</dbReference>
<feature type="compositionally biased region" description="Basic and acidic residues" evidence="1">
    <location>
        <begin position="37"/>
        <end position="46"/>
    </location>
</feature>
<evidence type="ECO:0000313" key="3">
    <source>
        <dbReference type="Proteomes" id="UP000800041"/>
    </source>
</evidence>
<proteinExistence type="predicted"/>
<feature type="non-terminal residue" evidence="2">
    <location>
        <position position="1"/>
    </location>
</feature>
<keyword evidence="3" id="KW-1185">Reference proteome</keyword>
<evidence type="ECO:0000313" key="2">
    <source>
        <dbReference type="EMBL" id="KAF1991902.1"/>
    </source>
</evidence>
<sequence length="121" mass="14300">LASSRSKADFFKELGLSQHNEEHNRLYHLMKEEAALGRDRTTRNRDNLTPACRQENASPPYSSSQISETAKHREVITIYQNASPLTKPFYDLGCFQEGGNWDNWVIRWLLWHVFRYRDDRN</sequence>
<dbReference type="AlphaFoldDB" id="A0A6G1HFS5"/>
<accession>A0A6G1HFS5</accession>
<organism evidence="2 3">
    <name type="scientific">Aulographum hederae CBS 113979</name>
    <dbReference type="NCBI Taxonomy" id="1176131"/>
    <lineage>
        <taxon>Eukaryota</taxon>
        <taxon>Fungi</taxon>
        <taxon>Dikarya</taxon>
        <taxon>Ascomycota</taxon>
        <taxon>Pezizomycotina</taxon>
        <taxon>Dothideomycetes</taxon>
        <taxon>Pleosporomycetidae</taxon>
        <taxon>Aulographales</taxon>
        <taxon>Aulographaceae</taxon>
    </lineage>
</organism>
<reference evidence="2" key="1">
    <citation type="journal article" date="2020" name="Stud. Mycol.">
        <title>101 Dothideomycetes genomes: a test case for predicting lifestyles and emergence of pathogens.</title>
        <authorList>
            <person name="Haridas S."/>
            <person name="Albert R."/>
            <person name="Binder M."/>
            <person name="Bloem J."/>
            <person name="Labutti K."/>
            <person name="Salamov A."/>
            <person name="Andreopoulos B."/>
            <person name="Baker S."/>
            <person name="Barry K."/>
            <person name="Bills G."/>
            <person name="Bluhm B."/>
            <person name="Cannon C."/>
            <person name="Castanera R."/>
            <person name="Culley D."/>
            <person name="Daum C."/>
            <person name="Ezra D."/>
            <person name="Gonzalez J."/>
            <person name="Henrissat B."/>
            <person name="Kuo A."/>
            <person name="Liang C."/>
            <person name="Lipzen A."/>
            <person name="Lutzoni F."/>
            <person name="Magnuson J."/>
            <person name="Mondo S."/>
            <person name="Nolan M."/>
            <person name="Ohm R."/>
            <person name="Pangilinan J."/>
            <person name="Park H.-J."/>
            <person name="Ramirez L."/>
            <person name="Alfaro M."/>
            <person name="Sun H."/>
            <person name="Tritt A."/>
            <person name="Yoshinaga Y."/>
            <person name="Zwiers L.-H."/>
            <person name="Turgeon B."/>
            <person name="Goodwin S."/>
            <person name="Spatafora J."/>
            <person name="Crous P."/>
            <person name="Grigoriev I."/>
        </authorList>
    </citation>
    <scope>NUCLEOTIDE SEQUENCE</scope>
    <source>
        <strain evidence="2">CBS 113979</strain>
    </source>
</reference>